<evidence type="ECO:0000259" key="5">
    <source>
        <dbReference type="PROSITE" id="PS50002"/>
    </source>
</evidence>
<feature type="region of interest" description="Disordered" evidence="3">
    <location>
        <begin position="155"/>
        <end position="183"/>
    </location>
</feature>
<feature type="region of interest" description="Disordered" evidence="3">
    <location>
        <begin position="198"/>
        <end position="249"/>
    </location>
</feature>
<keyword evidence="4" id="KW-1133">Transmembrane helix</keyword>
<dbReference type="AlphaFoldDB" id="A0A8H5HP88"/>
<comment type="caution">
    <text evidence="6">The sequence shown here is derived from an EMBL/GenBank/DDBJ whole genome shotgun (WGS) entry which is preliminary data.</text>
</comment>
<keyword evidence="4" id="KW-0472">Membrane</keyword>
<dbReference type="InterPro" id="IPR001452">
    <property type="entry name" value="SH3_domain"/>
</dbReference>
<feature type="domain" description="SH3" evidence="5">
    <location>
        <begin position="273"/>
        <end position="336"/>
    </location>
</feature>
<keyword evidence="4" id="KW-0812">Transmembrane</keyword>
<evidence type="ECO:0000256" key="1">
    <source>
        <dbReference type="ARBA" id="ARBA00022443"/>
    </source>
</evidence>
<dbReference type="Proteomes" id="UP000565441">
    <property type="component" value="Unassembled WGS sequence"/>
</dbReference>
<name>A0A8H5HP88_9AGAR</name>
<proteinExistence type="predicted"/>
<organism evidence="6 7">
    <name type="scientific">Tricholomella constricta</name>
    <dbReference type="NCBI Taxonomy" id="117010"/>
    <lineage>
        <taxon>Eukaryota</taxon>
        <taxon>Fungi</taxon>
        <taxon>Dikarya</taxon>
        <taxon>Basidiomycota</taxon>
        <taxon>Agaricomycotina</taxon>
        <taxon>Agaricomycetes</taxon>
        <taxon>Agaricomycetidae</taxon>
        <taxon>Agaricales</taxon>
        <taxon>Tricholomatineae</taxon>
        <taxon>Lyophyllaceae</taxon>
        <taxon>Tricholomella</taxon>
    </lineage>
</organism>
<sequence length="358" mass="39236">MTRAMQRRAHGRRRLNFLEHRATETEAVQSSAPIVEPTPSPTVMHPVSLPPTSTTALAAIVSVVGAAIILGIVIWRYRSYKRQNAQATSSLNARVTIEKDHHSEKHVDLANISIYTEKPQKAVLPPRSFDIEVGWVPQTKMYPAVDVSLPAPTASIKSKTKSSKVQLSVKTSETPLDLARSPPPSYFLANGGFEGVEQSPRLIPIPPSPAMSTNIPPPPTPPANRRTKASFASQSEQPPLPAPSPRSESFAAHDVAYPDPADSSSDESSKDQKLPRLMSVATTFMPTLDDELAIKLGDTVRMLEEYRDGWCLVQRVGRIDAPRGAVPRFCLQERRGVVPIMPTRKFSNGSLKSQSGWR</sequence>
<keyword evidence="7" id="KW-1185">Reference proteome</keyword>
<feature type="transmembrane region" description="Helical" evidence="4">
    <location>
        <begin position="56"/>
        <end position="75"/>
    </location>
</feature>
<dbReference type="InterPro" id="IPR035521">
    <property type="entry name" value="Fus1_SH3"/>
</dbReference>
<feature type="compositionally biased region" description="Polar residues" evidence="3">
    <location>
        <begin position="165"/>
        <end position="174"/>
    </location>
</feature>
<dbReference type="InterPro" id="IPR036028">
    <property type="entry name" value="SH3-like_dom_sf"/>
</dbReference>
<dbReference type="CDD" id="cd11854">
    <property type="entry name" value="SH3_Fus1p"/>
    <property type="match status" value="1"/>
</dbReference>
<protein>
    <recommendedName>
        <fullName evidence="5">SH3 domain-containing protein</fullName>
    </recommendedName>
</protein>
<dbReference type="OrthoDB" id="5340910at2759"/>
<evidence type="ECO:0000313" key="7">
    <source>
        <dbReference type="Proteomes" id="UP000565441"/>
    </source>
</evidence>
<evidence type="ECO:0000313" key="6">
    <source>
        <dbReference type="EMBL" id="KAF5386942.1"/>
    </source>
</evidence>
<dbReference type="PROSITE" id="PS50002">
    <property type="entry name" value="SH3"/>
    <property type="match status" value="1"/>
</dbReference>
<reference evidence="6 7" key="1">
    <citation type="journal article" date="2020" name="ISME J.">
        <title>Uncovering the hidden diversity of litter-decomposition mechanisms in mushroom-forming fungi.</title>
        <authorList>
            <person name="Floudas D."/>
            <person name="Bentzer J."/>
            <person name="Ahren D."/>
            <person name="Johansson T."/>
            <person name="Persson P."/>
            <person name="Tunlid A."/>
        </authorList>
    </citation>
    <scope>NUCLEOTIDE SEQUENCE [LARGE SCALE GENOMIC DNA]</scope>
    <source>
        <strain evidence="6 7">CBS 661.87</strain>
    </source>
</reference>
<dbReference type="SUPFAM" id="SSF50044">
    <property type="entry name" value="SH3-domain"/>
    <property type="match status" value="1"/>
</dbReference>
<dbReference type="Pfam" id="PF14604">
    <property type="entry name" value="SH3_9"/>
    <property type="match status" value="1"/>
</dbReference>
<gene>
    <name evidence="6" type="ORF">D9615_001550</name>
</gene>
<keyword evidence="1 2" id="KW-0728">SH3 domain</keyword>
<dbReference type="Gene3D" id="2.30.30.40">
    <property type="entry name" value="SH3 Domains"/>
    <property type="match status" value="1"/>
</dbReference>
<evidence type="ECO:0000256" key="2">
    <source>
        <dbReference type="PROSITE-ProRule" id="PRU00192"/>
    </source>
</evidence>
<feature type="compositionally biased region" description="Pro residues" evidence="3">
    <location>
        <begin position="203"/>
        <end position="222"/>
    </location>
</feature>
<evidence type="ECO:0000256" key="4">
    <source>
        <dbReference type="SAM" id="Phobius"/>
    </source>
</evidence>
<dbReference type="EMBL" id="JAACJP010000002">
    <property type="protein sequence ID" value="KAF5386942.1"/>
    <property type="molecule type" value="Genomic_DNA"/>
</dbReference>
<accession>A0A8H5HP88</accession>
<evidence type="ECO:0000256" key="3">
    <source>
        <dbReference type="SAM" id="MobiDB-lite"/>
    </source>
</evidence>
<feature type="region of interest" description="Disordered" evidence="3">
    <location>
        <begin position="255"/>
        <end position="274"/>
    </location>
</feature>